<feature type="region of interest" description="Disordered" evidence="1">
    <location>
        <begin position="21"/>
        <end position="42"/>
    </location>
</feature>
<name>A0A453A235_AEGTS</name>
<evidence type="ECO:0000313" key="3">
    <source>
        <dbReference type="Proteomes" id="UP000015105"/>
    </source>
</evidence>
<sequence length="54" mass="5751">AAARRSGSPGTVRAACRWSGGRRRSCADGHGAQAQAASRPPRCFVPPLFGRSRW</sequence>
<keyword evidence="3" id="KW-1185">Reference proteome</keyword>
<dbReference type="Proteomes" id="UP000015105">
    <property type="component" value="Chromosome 1D"/>
</dbReference>
<reference evidence="2" key="3">
    <citation type="journal article" date="2017" name="Nature">
        <title>Genome sequence of the progenitor of the wheat D genome Aegilops tauschii.</title>
        <authorList>
            <person name="Luo M.C."/>
            <person name="Gu Y.Q."/>
            <person name="Puiu D."/>
            <person name="Wang H."/>
            <person name="Twardziok S.O."/>
            <person name="Deal K.R."/>
            <person name="Huo N."/>
            <person name="Zhu T."/>
            <person name="Wang L."/>
            <person name="Wang Y."/>
            <person name="McGuire P.E."/>
            <person name="Liu S."/>
            <person name="Long H."/>
            <person name="Ramasamy R.K."/>
            <person name="Rodriguez J.C."/>
            <person name="Van S.L."/>
            <person name="Yuan L."/>
            <person name="Wang Z."/>
            <person name="Xia Z."/>
            <person name="Xiao L."/>
            <person name="Anderson O.D."/>
            <person name="Ouyang S."/>
            <person name="Liang Y."/>
            <person name="Zimin A.V."/>
            <person name="Pertea G."/>
            <person name="Qi P."/>
            <person name="Bennetzen J.L."/>
            <person name="Dai X."/>
            <person name="Dawson M.W."/>
            <person name="Muller H.G."/>
            <person name="Kugler K."/>
            <person name="Rivarola-Duarte L."/>
            <person name="Spannagl M."/>
            <person name="Mayer K.F.X."/>
            <person name="Lu F.H."/>
            <person name="Bevan M.W."/>
            <person name="Leroy P."/>
            <person name="Li P."/>
            <person name="You F.M."/>
            <person name="Sun Q."/>
            <person name="Liu Z."/>
            <person name="Lyons E."/>
            <person name="Wicker T."/>
            <person name="Salzberg S.L."/>
            <person name="Devos K.M."/>
            <person name="Dvorak J."/>
        </authorList>
    </citation>
    <scope>NUCLEOTIDE SEQUENCE [LARGE SCALE GENOMIC DNA]</scope>
    <source>
        <strain evidence="2">cv. AL8/78</strain>
    </source>
</reference>
<accession>A0A453A235</accession>
<protein>
    <submittedName>
        <fullName evidence="2">Uncharacterized protein</fullName>
    </submittedName>
</protein>
<reference evidence="2" key="5">
    <citation type="journal article" date="2021" name="G3 (Bethesda)">
        <title>Aegilops tauschii genome assembly Aet v5.0 features greater sequence contiguity and improved annotation.</title>
        <authorList>
            <person name="Wang L."/>
            <person name="Zhu T."/>
            <person name="Rodriguez J.C."/>
            <person name="Deal K.R."/>
            <person name="Dubcovsky J."/>
            <person name="McGuire P.E."/>
            <person name="Lux T."/>
            <person name="Spannagl M."/>
            <person name="Mayer K.F.X."/>
            <person name="Baldrich P."/>
            <person name="Meyers B.C."/>
            <person name="Huo N."/>
            <person name="Gu Y.Q."/>
            <person name="Zhou H."/>
            <person name="Devos K.M."/>
            <person name="Bennetzen J.L."/>
            <person name="Unver T."/>
            <person name="Budak H."/>
            <person name="Gulick P.J."/>
            <person name="Galiba G."/>
            <person name="Kalapos B."/>
            <person name="Nelson D.R."/>
            <person name="Li P."/>
            <person name="You F.M."/>
            <person name="Luo M.C."/>
            <person name="Dvorak J."/>
        </authorList>
    </citation>
    <scope>NUCLEOTIDE SEQUENCE [LARGE SCALE GENOMIC DNA]</scope>
    <source>
        <strain evidence="2">cv. AL8/78</strain>
    </source>
</reference>
<reference evidence="2" key="4">
    <citation type="submission" date="2019-03" db="UniProtKB">
        <authorList>
            <consortium name="EnsemblPlants"/>
        </authorList>
    </citation>
    <scope>IDENTIFICATION</scope>
</reference>
<dbReference type="Gramene" id="AET1Gv21013500.5">
    <property type="protein sequence ID" value="AET1Gv21013500.5"/>
    <property type="gene ID" value="AET1Gv21013500"/>
</dbReference>
<dbReference type="EnsemblPlants" id="AET1Gv21013500.5">
    <property type="protein sequence ID" value="AET1Gv21013500.5"/>
    <property type="gene ID" value="AET1Gv21013500"/>
</dbReference>
<reference evidence="3" key="2">
    <citation type="journal article" date="2017" name="Nat. Plants">
        <title>The Aegilops tauschii genome reveals multiple impacts of transposons.</title>
        <authorList>
            <person name="Zhao G."/>
            <person name="Zou C."/>
            <person name="Li K."/>
            <person name="Wang K."/>
            <person name="Li T."/>
            <person name="Gao L."/>
            <person name="Zhang X."/>
            <person name="Wang H."/>
            <person name="Yang Z."/>
            <person name="Liu X."/>
            <person name="Jiang W."/>
            <person name="Mao L."/>
            <person name="Kong X."/>
            <person name="Jiao Y."/>
            <person name="Jia J."/>
        </authorList>
    </citation>
    <scope>NUCLEOTIDE SEQUENCE [LARGE SCALE GENOMIC DNA]</scope>
    <source>
        <strain evidence="3">cv. AL8/78</strain>
    </source>
</reference>
<proteinExistence type="predicted"/>
<reference evidence="3" key="1">
    <citation type="journal article" date="2014" name="Science">
        <title>Ancient hybridizations among the ancestral genomes of bread wheat.</title>
        <authorList>
            <consortium name="International Wheat Genome Sequencing Consortium,"/>
            <person name="Marcussen T."/>
            <person name="Sandve S.R."/>
            <person name="Heier L."/>
            <person name="Spannagl M."/>
            <person name="Pfeifer M."/>
            <person name="Jakobsen K.S."/>
            <person name="Wulff B.B."/>
            <person name="Steuernagel B."/>
            <person name="Mayer K.F."/>
            <person name="Olsen O.A."/>
        </authorList>
    </citation>
    <scope>NUCLEOTIDE SEQUENCE [LARGE SCALE GENOMIC DNA]</scope>
    <source>
        <strain evidence="3">cv. AL8/78</strain>
    </source>
</reference>
<evidence type="ECO:0000313" key="2">
    <source>
        <dbReference type="EnsemblPlants" id="AET1Gv21013500.5"/>
    </source>
</evidence>
<evidence type="ECO:0000256" key="1">
    <source>
        <dbReference type="SAM" id="MobiDB-lite"/>
    </source>
</evidence>
<organism evidence="2 3">
    <name type="scientific">Aegilops tauschii subsp. strangulata</name>
    <name type="common">Goatgrass</name>
    <dbReference type="NCBI Taxonomy" id="200361"/>
    <lineage>
        <taxon>Eukaryota</taxon>
        <taxon>Viridiplantae</taxon>
        <taxon>Streptophyta</taxon>
        <taxon>Embryophyta</taxon>
        <taxon>Tracheophyta</taxon>
        <taxon>Spermatophyta</taxon>
        <taxon>Magnoliopsida</taxon>
        <taxon>Liliopsida</taxon>
        <taxon>Poales</taxon>
        <taxon>Poaceae</taxon>
        <taxon>BOP clade</taxon>
        <taxon>Pooideae</taxon>
        <taxon>Triticodae</taxon>
        <taxon>Triticeae</taxon>
        <taxon>Triticinae</taxon>
        <taxon>Aegilops</taxon>
    </lineage>
</organism>
<dbReference type="AlphaFoldDB" id="A0A453A235"/>